<evidence type="ECO:0000313" key="4">
    <source>
        <dbReference type="Proteomes" id="UP000050795"/>
    </source>
</evidence>
<sequence length="561" mass="63737">MPDGPANRVLICGDVKGKVKALFSRVLKIMASAGQFDMMFCLGDFFGNNIEEVEGLIDGNIAVPLPTYIVSPLTESARKFCDQESGCKLCSNLTYLGSKGTYTTMTGLRVVYMAEPETNADSSSLPPSLLSEALAAEDYGFLGVDLLLTCQWPKHINNCIVGQFPDSCQPCLDTASMSISRLAFLTRPRYHFSCGNGVYYERSPYRNHRVLQEKACHTTRFIALADVKNPLNQKYLYALKLTPIDKMDHLDLINQPPDVTENPYLGVIDREPVADKETEVQTDQYFYNLNAKKEPYIPRKKGVSQKRRLNNSSVSDETALIKRFSNDGEDTSQEGFQEKIDKYKIHDDCWFCLGNPEVKKHLLVSIGTQVYMALPRGPIVPDHVLILTIGHYQSWITCPDYVREEIQAYKSRLKRMYDAQNKTMVVFERNLKTQHYQLQVVPVPYSVAANVKKSFLDMSVSFEGSPCELKQIPRRTDIDQICRVGIPYFFVELPTGEKLFGRIPKDRISSANLQFGRIVLTDPNILNCPEKADWHDCTEDEEVEADMAKEFRKIFSKYEEM</sequence>
<dbReference type="GO" id="GO:0071014">
    <property type="term" value="C:post-mRNA release spliceosomal complex"/>
    <property type="evidence" value="ECO:0007669"/>
    <property type="project" value="TreeGrafter"/>
</dbReference>
<keyword evidence="4" id="KW-1185">Reference proteome</keyword>
<dbReference type="AlphaFoldDB" id="A0AA85INE8"/>
<evidence type="ECO:0000256" key="1">
    <source>
        <dbReference type="ARBA" id="ARBA00006795"/>
    </source>
</evidence>
<protein>
    <recommendedName>
        <fullName evidence="6">CwfJ_C_1 domain-containing protein</fullName>
    </recommendedName>
</protein>
<dbReference type="InterPro" id="IPR040194">
    <property type="entry name" value="Cwf19-like"/>
</dbReference>
<evidence type="ECO:0008006" key="6">
    <source>
        <dbReference type="Google" id="ProtNLM"/>
    </source>
</evidence>
<dbReference type="SUPFAM" id="SSF54197">
    <property type="entry name" value="HIT-like"/>
    <property type="match status" value="1"/>
</dbReference>
<dbReference type="Pfam" id="PF04677">
    <property type="entry name" value="CwfJ_C_1"/>
    <property type="match status" value="1"/>
</dbReference>
<dbReference type="InterPro" id="IPR006767">
    <property type="entry name" value="Cwf19-like_C_dom-2"/>
</dbReference>
<name>A0AA85INE8_TRIRE</name>
<comment type="similarity">
    <text evidence="1">Belongs to the CWF19 family.</text>
</comment>
<dbReference type="InterPro" id="IPR036265">
    <property type="entry name" value="HIT-like_sf"/>
</dbReference>
<dbReference type="GO" id="GO:0000398">
    <property type="term" value="P:mRNA splicing, via spliceosome"/>
    <property type="evidence" value="ECO:0007669"/>
    <property type="project" value="TreeGrafter"/>
</dbReference>
<feature type="domain" description="Cwf19-like protein C-terminal" evidence="2">
    <location>
        <begin position="472"/>
        <end position="559"/>
    </location>
</feature>
<dbReference type="CDD" id="cd07380">
    <property type="entry name" value="MPP_CWF19_N"/>
    <property type="match status" value="1"/>
</dbReference>
<dbReference type="GO" id="GO:0061632">
    <property type="term" value="F:RNA lariat debranching enzyme activator activity"/>
    <property type="evidence" value="ECO:0007669"/>
    <property type="project" value="TreeGrafter"/>
</dbReference>
<dbReference type="Proteomes" id="UP000050795">
    <property type="component" value="Unassembled WGS sequence"/>
</dbReference>
<dbReference type="WBParaSite" id="TREG1_108390.1">
    <property type="protein sequence ID" value="TREG1_108390.1"/>
    <property type="gene ID" value="TREG1_108390"/>
</dbReference>
<organism evidence="4 5">
    <name type="scientific">Trichobilharzia regenti</name>
    <name type="common">Nasal bird schistosome</name>
    <dbReference type="NCBI Taxonomy" id="157069"/>
    <lineage>
        <taxon>Eukaryota</taxon>
        <taxon>Metazoa</taxon>
        <taxon>Spiralia</taxon>
        <taxon>Lophotrochozoa</taxon>
        <taxon>Platyhelminthes</taxon>
        <taxon>Trematoda</taxon>
        <taxon>Digenea</taxon>
        <taxon>Strigeidida</taxon>
        <taxon>Schistosomatoidea</taxon>
        <taxon>Schistosomatidae</taxon>
        <taxon>Trichobilharzia</taxon>
    </lineage>
</organism>
<dbReference type="PANTHER" id="PTHR12072:SF4">
    <property type="entry name" value="CWF19-LIKE PROTEIN 1"/>
    <property type="match status" value="1"/>
</dbReference>
<feature type="domain" description="Cwf19-like C-terminal" evidence="3">
    <location>
        <begin position="344"/>
        <end position="455"/>
    </location>
</feature>
<proteinExistence type="inferred from homology"/>
<reference evidence="5" key="2">
    <citation type="submission" date="2023-11" db="UniProtKB">
        <authorList>
            <consortium name="WormBaseParasite"/>
        </authorList>
    </citation>
    <scope>IDENTIFICATION</scope>
</reference>
<evidence type="ECO:0000259" key="3">
    <source>
        <dbReference type="Pfam" id="PF04677"/>
    </source>
</evidence>
<dbReference type="Pfam" id="PF04676">
    <property type="entry name" value="CwfJ_C_2"/>
    <property type="match status" value="1"/>
</dbReference>
<reference evidence="4" key="1">
    <citation type="submission" date="2022-06" db="EMBL/GenBank/DDBJ databases">
        <authorList>
            <person name="Berger JAMES D."/>
            <person name="Berger JAMES D."/>
        </authorList>
    </citation>
    <scope>NUCLEOTIDE SEQUENCE [LARGE SCALE GENOMIC DNA]</scope>
</reference>
<dbReference type="PANTHER" id="PTHR12072">
    <property type="entry name" value="CWF19, CELL CYCLE CONTROL PROTEIN"/>
    <property type="match status" value="1"/>
</dbReference>
<accession>A0AA85INE8</accession>
<dbReference type="InterPro" id="IPR006768">
    <property type="entry name" value="Cwf19-like_C_dom-1"/>
</dbReference>
<evidence type="ECO:0000313" key="5">
    <source>
        <dbReference type="WBParaSite" id="TREG1_108390.1"/>
    </source>
</evidence>
<evidence type="ECO:0000259" key="2">
    <source>
        <dbReference type="Pfam" id="PF04676"/>
    </source>
</evidence>